<dbReference type="InterPro" id="IPR036291">
    <property type="entry name" value="NAD(P)-bd_dom_sf"/>
</dbReference>
<dbReference type="EMBL" id="BAABGA010000018">
    <property type="protein sequence ID" value="GAA4450182.1"/>
    <property type="molecule type" value="Genomic_DNA"/>
</dbReference>
<evidence type="ECO:0000259" key="8">
    <source>
        <dbReference type="PROSITE" id="PS51201"/>
    </source>
</evidence>
<dbReference type="InterPro" id="IPR038770">
    <property type="entry name" value="Na+/solute_symporter_sf"/>
</dbReference>
<organism evidence="9 10">
    <name type="scientific">Novipirellula rosea</name>
    <dbReference type="NCBI Taxonomy" id="1031540"/>
    <lineage>
        <taxon>Bacteria</taxon>
        <taxon>Pseudomonadati</taxon>
        <taxon>Planctomycetota</taxon>
        <taxon>Planctomycetia</taxon>
        <taxon>Pirellulales</taxon>
        <taxon>Pirellulaceae</taxon>
        <taxon>Novipirellula</taxon>
    </lineage>
</organism>
<feature type="transmembrane region" description="Helical" evidence="7">
    <location>
        <begin position="150"/>
        <end position="172"/>
    </location>
</feature>
<comment type="similarity">
    <text evidence="2">Belongs to the monovalent cation:proton antiporter 2 (CPA2) transporter (TC 2.A.37) family.</text>
</comment>
<evidence type="ECO:0000256" key="1">
    <source>
        <dbReference type="ARBA" id="ARBA00004141"/>
    </source>
</evidence>
<evidence type="ECO:0000256" key="3">
    <source>
        <dbReference type="ARBA" id="ARBA00022448"/>
    </source>
</evidence>
<feature type="transmembrane region" description="Helical" evidence="7">
    <location>
        <begin position="30"/>
        <end position="48"/>
    </location>
</feature>
<dbReference type="Proteomes" id="UP001500840">
    <property type="component" value="Unassembled WGS sequence"/>
</dbReference>
<comment type="caution">
    <text evidence="9">The sequence shown here is derived from an EMBL/GenBank/DDBJ whole genome shotgun (WGS) entry which is preliminary data.</text>
</comment>
<evidence type="ECO:0000256" key="6">
    <source>
        <dbReference type="ARBA" id="ARBA00023136"/>
    </source>
</evidence>
<feature type="transmembrane region" description="Helical" evidence="7">
    <location>
        <begin position="184"/>
        <end position="205"/>
    </location>
</feature>
<feature type="transmembrane region" description="Helical" evidence="7">
    <location>
        <begin position="217"/>
        <end position="238"/>
    </location>
</feature>
<feature type="transmembrane region" description="Helical" evidence="7">
    <location>
        <begin position="358"/>
        <end position="378"/>
    </location>
</feature>
<protein>
    <submittedName>
        <fullName evidence="9">Cation:proton antiporter</fullName>
    </submittedName>
</protein>
<keyword evidence="4 7" id="KW-0812">Transmembrane</keyword>
<feature type="transmembrane region" description="Helical" evidence="7">
    <location>
        <begin position="328"/>
        <end position="346"/>
    </location>
</feature>
<dbReference type="SUPFAM" id="SSF51735">
    <property type="entry name" value="NAD(P)-binding Rossmann-fold domains"/>
    <property type="match status" value="1"/>
</dbReference>
<feature type="transmembrane region" description="Helical" evidence="7">
    <location>
        <begin position="60"/>
        <end position="79"/>
    </location>
</feature>
<evidence type="ECO:0000256" key="2">
    <source>
        <dbReference type="ARBA" id="ARBA00005551"/>
    </source>
</evidence>
<gene>
    <name evidence="9" type="ORF">GCM10023156_16020</name>
</gene>
<dbReference type="InterPro" id="IPR003148">
    <property type="entry name" value="RCK_N"/>
</dbReference>
<evidence type="ECO:0000256" key="7">
    <source>
        <dbReference type="SAM" id="Phobius"/>
    </source>
</evidence>
<keyword evidence="6 7" id="KW-0472">Membrane</keyword>
<evidence type="ECO:0000256" key="5">
    <source>
        <dbReference type="ARBA" id="ARBA00022989"/>
    </source>
</evidence>
<dbReference type="Gene3D" id="3.40.50.720">
    <property type="entry name" value="NAD(P)-binding Rossmann-like Domain"/>
    <property type="match status" value="1"/>
</dbReference>
<evidence type="ECO:0000313" key="9">
    <source>
        <dbReference type="EMBL" id="GAA4450182.1"/>
    </source>
</evidence>
<keyword evidence="5 7" id="KW-1133">Transmembrane helix</keyword>
<dbReference type="PROSITE" id="PS51201">
    <property type="entry name" value="RCK_N"/>
    <property type="match status" value="1"/>
</dbReference>
<dbReference type="RefSeq" id="WP_345320956.1">
    <property type="nucleotide sequence ID" value="NZ_BAABGA010000018.1"/>
</dbReference>
<dbReference type="Pfam" id="PF02254">
    <property type="entry name" value="TrkA_N"/>
    <property type="match status" value="1"/>
</dbReference>
<dbReference type="Pfam" id="PF00999">
    <property type="entry name" value="Na_H_Exchanger"/>
    <property type="match status" value="1"/>
</dbReference>
<feature type="transmembrane region" description="Helical" evidence="7">
    <location>
        <begin position="88"/>
        <end position="112"/>
    </location>
</feature>
<name>A0ABP8MG93_9BACT</name>
<feature type="transmembrane region" description="Helical" evidence="7">
    <location>
        <begin position="118"/>
        <end position="138"/>
    </location>
</feature>
<evidence type="ECO:0000256" key="4">
    <source>
        <dbReference type="ARBA" id="ARBA00022692"/>
    </source>
</evidence>
<dbReference type="InterPro" id="IPR006153">
    <property type="entry name" value="Cation/H_exchanger_TM"/>
</dbReference>
<comment type="subcellular location">
    <subcellularLocation>
        <location evidence="1">Membrane</location>
        <topology evidence="1">Multi-pass membrane protein</topology>
    </subcellularLocation>
</comment>
<feature type="transmembrane region" description="Helical" evidence="7">
    <location>
        <begin position="267"/>
        <end position="287"/>
    </location>
</feature>
<feature type="transmembrane region" description="Helical" evidence="7">
    <location>
        <begin position="6"/>
        <end position="25"/>
    </location>
</feature>
<dbReference type="PANTHER" id="PTHR42751:SF6">
    <property type="entry name" value="CONSERVED INTEGRAL MEMBRANE TRANSPORT PROTEIN-RELATED"/>
    <property type="match status" value="1"/>
</dbReference>
<sequence>MDDISGITTDLLLVLTAGLIAGAVCKRIGVSMLVGYLVVGGVIGQGALGFVKQQNHELEALAELGALLLLFAVGIEFSLEELMRLSRYFLLGGVVQMTLVAIPLALICMAMGMSVNGAVLAASAVALSSTVLVFKALAEWGQAASASGRRAIGILLFQDVALVPLMLLIPLLTHHGEPPSLNAYALLGGKSLVFVISVGMVYHFVRRWLVPELAQLRSVELVVLFAVCLLGGVCWIAHHLGLPSAVGALAAGIVLSGNRLSKQIDTIVLPFRETFAAIFFVTLGTLLNPRQFFDEPLLISSGVLLILLIKGAAAAIALRLVGLRTKAAIGMGLGLAQMGEFSFLLLSEGVKQELLSPIAYNRLLLIALGTLILTPQLIQFGLRWSGEEQYEHDEHDHHGLINDTSRHAIVIGIGLIGRQISSQLEMKGIDVRLVDFSPINLHLFAQQGFHTVTGDARDPQVLRRADAANCNLSVVSVPDDAAAKEIVAALRSLNADSTILVRCRYQGNVTAMRRAGANGIVSEEGEASAALLRWCERFVQPKA</sequence>
<proteinExistence type="inferred from homology"/>
<dbReference type="Gene3D" id="1.20.1530.20">
    <property type="match status" value="1"/>
</dbReference>
<feature type="domain" description="RCK N-terminal" evidence="8">
    <location>
        <begin position="405"/>
        <end position="522"/>
    </location>
</feature>
<keyword evidence="10" id="KW-1185">Reference proteome</keyword>
<feature type="transmembrane region" description="Helical" evidence="7">
    <location>
        <begin position="299"/>
        <end position="321"/>
    </location>
</feature>
<dbReference type="PANTHER" id="PTHR42751">
    <property type="entry name" value="SODIUM/HYDROGEN EXCHANGER FAMILY/TRKA DOMAIN PROTEIN"/>
    <property type="match status" value="1"/>
</dbReference>
<evidence type="ECO:0000313" key="10">
    <source>
        <dbReference type="Proteomes" id="UP001500840"/>
    </source>
</evidence>
<reference evidence="10" key="1">
    <citation type="journal article" date="2019" name="Int. J. Syst. Evol. Microbiol.">
        <title>The Global Catalogue of Microorganisms (GCM) 10K type strain sequencing project: providing services to taxonomists for standard genome sequencing and annotation.</title>
        <authorList>
            <consortium name="The Broad Institute Genomics Platform"/>
            <consortium name="The Broad Institute Genome Sequencing Center for Infectious Disease"/>
            <person name="Wu L."/>
            <person name="Ma J."/>
        </authorList>
    </citation>
    <scope>NUCLEOTIDE SEQUENCE [LARGE SCALE GENOMIC DNA]</scope>
    <source>
        <strain evidence="10">JCM 17759</strain>
    </source>
</reference>
<keyword evidence="3" id="KW-0813">Transport</keyword>
<accession>A0ABP8MG93</accession>